<sequence length="43" mass="4565">AVECQFITGHGVIKGHLVETLESYGITTQEQLGNPGVIIALVE</sequence>
<reference evidence="1" key="1">
    <citation type="journal article" date="2015" name="Nature">
        <title>Complex archaea that bridge the gap between prokaryotes and eukaryotes.</title>
        <authorList>
            <person name="Spang A."/>
            <person name="Saw J.H."/>
            <person name="Jorgensen S.L."/>
            <person name="Zaremba-Niedzwiedzka K."/>
            <person name="Martijn J."/>
            <person name="Lind A.E."/>
            <person name="van Eijk R."/>
            <person name="Schleper C."/>
            <person name="Guy L."/>
            <person name="Ettema T.J."/>
        </authorList>
    </citation>
    <scope>NUCLEOTIDE SEQUENCE</scope>
</reference>
<protein>
    <submittedName>
        <fullName evidence="1">Uncharacterized protein</fullName>
    </submittedName>
</protein>
<evidence type="ECO:0000313" key="1">
    <source>
        <dbReference type="EMBL" id="KKM91038.1"/>
    </source>
</evidence>
<dbReference type="EMBL" id="LAZR01006590">
    <property type="protein sequence ID" value="KKM91038.1"/>
    <property type="molecule type" value="Genomic_DNA"/>
</dbReference>
<comment type="caution">
    <text evidence="1">The sequence shown here is derived from an EMBL/GenBank/DDBJ whole genome shotgun (WGS) entry which is preliminary data.</text>
</comment>
<gene>
    <name evidence="1" type="ORF">LCGC14_1232620</name>
</gene>
<accession>A0A0F9LC65</accession>
<organism evidence="1">
    <name type="scientific">marine sediment metagenome</name>
    <dbReference type="NCBI Taxonomy" id="412755"/>
    <lineage>
        <taxon>unclassified sequences</taxon>
        <taxon>metagenomes</taxon>
        <taxon>ecological metagenomes</taxon>
    </lineage>
</organism>
<feature type="non-terminal residue" evidence="1">
    <location>
        <position position="1"/>
    </location>
</feature>
<proteinExistence type="predicted"/>
<name>A0A0F9LC65_9ZZZZ</name>
<dbReference type="AlphaFoldDB" id="A0A0F9LC65"/>